<dbReference type="InterPro" id="IPR017439">
    <property type="entry name" value="Amidohydrolase"/>
</dbReference>
<dbReference type="InterPro" id="IPR002933">
    <property type="entry name" value="Peptidase_M20"/>
</dbReference>
<dbReference type="GO" id="GO:0016787">
    <property type="term" value="F:hydrolase activity"/>
    <property type="evidence" value="ECO:0007669"/>
    <property type="project" value="UniProtKB-KW"/>
</dbReference>
<protein>
    <submittedName>
        <fullName evidence="4">Amidohydrolase</fullName>
    </submittedName>
</protein>
<dbReference type="PIRSF" id="PIRSF005962">
    <property type="entry name" value="Pept_M20D_amidohydro"/>
    <property type="match status" value="1"/>
</dbReference>
<name>E1R4N4_SEDSS</name>
<dbReference type="Pfam" id="PF01546">
    <property type="entry name" value="Peptidase_M20"/>
    <property type="match status" value="1"/>
</dbReference>
<dbReference type="STRING" id="573413.Spirs_3020"/>
<dbReference type="NCBIfam" id="TIGR01891">
    <property type="entry name" value="amidohydrolases"/>
    <property type="match status" value="1"/>
</dbReference>
<dbReference type="Gene3D" id="3.30.70.360">
    <property type="match status" value="1"/>
</dbReference>
<feature type="binding site" evidence="2">
    <location>
        <position position="90"/>
    </location>
    <ligand>
        <name>Mn(2+)</name>
        <dbReference type="ChEBI" id="CHEBI:29035"/>
        <label>2</label>
    </ligand>
</feature>
<dbReference type="OrthoDB" id="9808195at2"/>
<evidence type="ECO:0000313" key="4">
    <source>
        <dbReference type="EMBL" id="ADK82122.1"/>
    </source>
</evidence>
<feature type="binding site" evidence="2">
    <location>
        <position position="148"/>
    </location>
    <ligand>
        <name>Mn(2+)</name>
        <dbReference type="ChEBI" id="CHEBI:29035"/>
        <label>2</label>
    </ligand>
</feature>
<evidence type="ECO:0000256" key="1">
    <source>
        <dbReference type="ARBA" id="ARBA00022801"/>
    </source>
</evidence>
<organism evidence="4 5">
    <name type="scientific">Sediminispirochaeta smaragdinae (strain DSM 11293 / JCM 15392 / SEBR 4228)</name>
    <name type="common">Spirochaeta smaragdinae</name>
    <dbReference type="NCBI Taxonomy" id="573413"/>
    <lineage>
        <taxon>Bacteria</taxon>
        <taxon>Pseudomonadati</taxon>
        <taxon>Spirochaetota</taxon>
        <taxon>Spirochaetia</taxon>
        <taxon>Spirochaetales</taxon>
        <taxon>Spirochaetaceae</taxon>
        <taxon>Sediminispirochaeta</taxon>
    </lineage>
</organism>
<dbReference type="InterPro" id="IPR036264">
    <property type="entry name" value="Bact_exopeptidase_dim_dom"/>
</dbReference>
<evidence type="ECO:0000313" key="5">
    <source>
        <dbReference type="Proteomes" id="UP000002318"/>
    </source>
</evidence>
<dbReference type="InterPro" id="IPR011650">
    <property type="entry name" value="Peptidase_M20_dimer"/>
</dbReference>
<dbReference type="AlphaFoldDB" id="E1R4N4"/>
<dbReference type="HOGENOM" id="CLU_023257_0_1_12"/>
<dbReference type="PANTHER" id="PTHR11014:SF122">
    <property type="entry name" value="AMIDOHYDROLASE AMHX"/>
    <property type="match status" value="1"/>
</dbReference>
<evidence type="ECO:0000256" key="2">
    <source>
        <dbReference type="PIRSR" id="PIRSR005962-1"/>
    </source>
</evidence>
<keyword evidence="5" id="KW-1185">Reference proteome</keyword>
<feature type="binding site" evidence="2">
    <location>
        <position position="125"/>
    </location>
    <ligand>
        <name>Mn(2+)</name>
        <dbReference type="ChEBI" id="CHEBI:29035"/>
        <label>2</label>
    </ligand>
</feature>
<dbReference type="EMBL" id="CP002116">
    <property type="protein sequence ID" value="ADK82122.1"/>
    <property type="molecule type" value="Genomic_DNA"/>
</dbReference>
<dbReference type="SUPFAM" id="SSF55031">
    <property type="entry name" value="Bacterial exopeptidase dimerisation domain"/>
    <property type="match status" value="1"/>
</dbReference>
<proteinExistence type="predicted"/>
<gene>
    <name evidence="4" type="ordered locus">Spirs_3020</name>
</gene>
<dbReference type="GO" id="GO:0046872">
    <property type="term" value="F:metal ion binding"/>
    <property type="evidence" value="ECO:0007669"/>
    <property type="project" value="UniProtKB-KW"/>
</dbReference>
<sequence length="379" mass="41277">MEYYFDTHQLYHDFEHLHDTPEIAFQEYRTSRFIQKELKKIGFSVRKLGDTGLLAHMEGKQPGPAIALRADMDALSFYKEDGSVQLLHACGHDAHSAMVLAAGRHFAAQNIDEGILYLLFQPGEESMLGAKRILAHGLPHIDGMIGIHLRPKIEMPLGSATPALLHCASLPITAHFHGKAAHAARPFLGINAVSSAAMLIHAVDTLTWDTDEDWSAKATVVDSHQNQHNIIPEFCSVTLDIRAQSNELGSSITQKIKMLAKEAADKFGTTLSFEENPGYAPNYDPSLIDICRNAINTVLGKAEPPTHTPGSEDFHAYSMIGGIPTAYIGLGADLLPGLHSPDMHFDHSCLPIGTAILIEAVNSCFKRIAPHAAAPKSEC</sequence>
<reference evidence="4 5" key="1">
    <citation type="journal article" date="2010" name="Stand. Genomic Sci.">
        <title>Complete genome sequence of Spirochaeta smaragdinae type strain (SEBR 4228).</title>
        <authorList>
            <person name="Mavromatis K."/>
            <person name="Yasawong M."/>
            <person name="Chertkov O."/>
            <person name="Lapidus A."/>
            <person name="Lucas S."/>
            <person name="Nolan M."/>
            <person name="Del Rio T.G."/>
            <person name="Tice H."/>
            <person name="Cheng J.F."/>
            <person name="Pitluck S."/>
            <person name="Liolios K."/>
            <person name="Ivanova N."/>
            <person name="Tapia R."/>
            <person name="Han C."/>
            <person name="Bruce D."/>
            <person name="Goodwin L."/>
            <person name="Pati A."/>
            <person name="Chen A."/>
            <person name="Palaniappan K."/>
            <person name="Land M."/>
            <person name="Hauser L."/>
            <person name="Chang Y.J."/>
            <person name="Jeffries C.D."/>
            <person name="Detter J.C."/>
            <person name="Rohde M."/>
            <person name="Brambilla E."/>
            <person name="Spring S."/>
            <person name="Goker M."/>
            <person name="Sikorski J."/>
            <person name="Woyke T."/>
            <person name="Bristow J."/>
            <person name="Eisen J.A."/>
            <person name="Markowitz V."/>
            <person name="Hugenholtz P."/>
            <person name="Klenk H.P."/>
            <person name="Kyrpides N.C."/>
        </authorList>
    </citation>
    <scope>NUCLEOTIDE SEQUENCE [LARGE SCALE GENOMIC DNA]</scope>
    <source>
        <strain evidence="5">DSM 11293 / JCM 15392 / SEBR 4228</strain>
    </source>
</reference>
<feature type="binding site" evidence="2">
    <location>
        <position position="92"/>
    </location>
    <ligand>
        <name>Mn(2+)</name>
        <dbReference type="ChEBI" id="CHEBI:29035"/>
        <label>2</label>
    </ligand>
</feature>
<accession>E1R4N4</accession>
<keyword evidence="2" id="KW-0464">Manganese</keyword>
<dbReference type="Gene3D" id="3.40.630.10">
    <property type="entry name" value="Zn peptidases"/>
    <property type="match status" value="1"/>
</dbReference>
<comment type="cofactor">
    <cofactor evidence="2">
        <name>Mn(2+)</name>
        <dbReference type="ChEBI" id="CHEBI:29035"/>
    </cofactor>
    <text evidence="2">The Mn(2+) ion enhances activity.</text>
</comment>
<dbReference type="PANTHER" id="PTHR11014">
    <property type="entry name" value="PEPTIDASE M20 FAMILY MEMBER"/>
    <property type="match status" value="1"/>
</dbReference>
<dbReference type="Pfam" id="PF07687">
    <property type="entry name" value="M20_dimer"/>
    <property type="match status" value="1"/>
</dbReference>
<dbReference type="SUPFAM" id="SSF53187">
    <property type="entry name" value="Zn-dependent exopeptidases"/>
    <property type="match status" value="1"/>
</dbReference>
<dbReference type="Proteomes" id="UP000002318">
    <property type="component" value="Chromosome"/>
</dbReference>
<evidence type="ECO:0000259" key="3">
    <source>
        <dbReference type="Pfam" id="PF07687"/>
    </source>
</evidence>
<feature type="domain" description="Peptidase M20 dimerisation" evidence="3">
    <location>
        <begin position="174"/>
        <end position="265"/>
    </location>
</feature>
<dbReference type="KEGG" id="ssm:Spirs_3020"/>
<feature type="binding site" evidence="2">
    <location>
        <position position="339"/>
    </location>
    <ligand>
        <name>Mn(2+)</name>
        <dbReference type="ChEBI" id="CHEBI:29035"/>
        <label>2</label>
    </ligand>
</feature>
<dbReference type="eggNOG" id="COG1473">
    <property type="taxonomic scope" value="Bacteria"/>
</dbReference>
<dbReference type="RefSeq" id="WP_013255581.1">
    <property type="nucleotide sequence ID" value="NC_014364.1"/>
</dbReference>
<keyword evidence="1" id="KW-0378">Hydrolase</keyword>
<keyword evidence="2" id="KW-0479">Metal-binding</keyword>